<protein>
    <submittedName>
        <fullName evidence="1">Uncharacterized protein</fullName>
    </submittedName>
</protein>
<gene>
    <name evidence="1" type="ORF">B7P43_G17781</name>
</gene>
<comment type="caution">
    <text evidence="1">The sequence shown here is derived from an EMBL/GenBank/DDBJ whole genome shotgun (WGS) entry which is preliminary data.</text>
</comment>
<reference evidence="1 2" key="1">
    <citation type="submission" date="2017-12" db="EMBL/GenBank/DDBJ databases">
        <title>Hemimetabolous genomes reveal molecular basis of termite eusociality.</title>
        <authorList>
            <person name="Harrison M.C."/>
            <person name="Jongepier E."/>
            <person name="Robertson H.M."/>
            <person name="Arning N."/>
            <person name="Bitard-Feildel T."/>
            <person name="Chao H."/>
            <person name="Childers C.P."/>
            <person name="Dinh H."/>
            <person name="Doddapaneni H."/>
            <person name="Dugan S."/>
            <person name="Gowin J."/>
            <person name="Greiner C."/>
            <person name="Han Y."/>
            <person name="Hu H."/>
            <person name="Hughes D.S.T."/>
            <person name="Huylmans A.-K."/>
            <person name="Kemena C."/>
            <person name="Kremer L.P.M."/>
            <person name="Lee S.L."/>
            <person name="Lopez-Ezquerra A."/>
            <person name="Mallet L."/>
            <person name="Monroy-Kuhn J.M."/>
            <person name="Moser A."/>
            <person name="Murali S.C."/>
            <person name="Muzny D.M."/>
            <person name="Otani S."/>
            <person name="Piulachs M.-D."/>
            <person name="Poelchau M."/>
            <person name="Qu J."/>
            <person name="Schaub F."/>
            <person name="Wada-Katsumata A."/>
            <person name="Worley K.C."/>
            <person name="Xie Q."/>
            <person name="Ylla G."/>
            <person name="Poulsen M."/>
            <person name="Gibbs R.A."/>
            <person name="Schal C."/>
            <person name="Richards S."/>
            <person name="Belles X."/>
            <person name="Korb J."/>
            <person name="Bornberg-Bauer E."/>
        </authorList>
    </citation>
    <scope>NUCLEOTIDE SEQUENCE [LARGE SCALE GENOMIC DNA]</scope>
    <source>
        <tissue evidence="1">Whole body</tissue>
    </source>
</reference>
<keyword evidence="2" id="KW-1185">Reference proteome</keyword>
<dbReference type="Proteomes" id="UP000235965">
    <property type="component" value="Unassembled WGS sequence"/>
</dbReference>
<organism evidence="1 2">
    <name type="scientific">Cryptotermes secundus</name>
    <dbReference type="NCBI Taxonomy" id="105785"/>
    <lineage>
        <taxon>Eukaryota</taxon>
        <taxon>Metazoa</taxon>
        <taxon>Ecdysozoa</taxon>
        <taxon>Arthropoda</taxon>
        <taxon>Hexapoda</taxon>
        <taxon>Insecta</taxon>
        <taxon>Pterygota</taxon>
        <taxon>Neoptera</taxon>
        <taxon>Polyneoptera</taxon>
        <taxon>Dictyoptera</taxon>
        <taxon>Blattodea</taxon>
        <taxon>Blattoidea</taxon>
        <taxon>Termitoidae</taxon>
        <taxon>Kalotermitidae</taxon>
        <taxon>Cryptotermitinae</taxon>
        <taxon>Cryptotermes</taxon>
    </lineage>
</organism>
<dbReference type="OrthoDB" id="6773624at2759"/>
<evidence type="ECO:0000313" key="1">
    <source>
        <dbReference type="EMBL" id="PNF15012.1"/>
    </source>
</evidence>
<dbReference type="EMBL" id="NEVH01025681">
    <property type="protein sequence ID" value="PNF15012.1"/>
    <property type="molecule type" value="Genomic_DNA"/>
</dbReference>
<sequence>MESVMSEVAHFNSVEQHITAAIKSNIDFEWIRCTGCSLHYQRIVDGIVRCLTRIYIPWWCKRTNRLMTEAARQRATERKMKILSHR</sequence>
<accession>A0A2J7PFA8</accession>
<proteinExistence type="predicted"/>
<dbReference type="InParanoid" id="A0A2J7PFA8"/>
<evidence type="ECO:0000313" key="2">
    <source>
        <dbReference type="Proteomes" id="UP000235965"/>
    </source>
</evidence>
<dbReference type="AlphaFoldDB" id="A0A2J7PFA8"/>
<name>A0A2J7PFA8_9NEOP</name>